<keyword evidence="1" id="KW-0812">Transmembrane</keyword>
<keyword evidence="1" id="KW-0472">Membrane</keyword>
<organism evidence="2 3">
    <name type="scientific">Ureibacillus manganicus DSM 26584</name>
    <dbReference type="NCBI Taxonomy" id="1384049"/>
    <lineage>
        <taxon>Bacteria</taxon>
        <taxon>Bacillati</taxon>
        <taxon>Bacillota</taxon>
        <taxon>Bacilli</taxon>
        <taxon>Bacillales</taxon>
        <taxon>Caryophanaceae</taxon>
        <taxon>Ureibacillus</taxon>
    </lineage>
</organism>
<accession>A0A0A3I4E8</accession>
<feature type="transmembrane region" description="Helical" evidence="1">
    <location>
        <begin position="144"/>
        <end position="170"/>
    </location>
</feature>
<sequence>MLMFRSTILIQYAVILAISFVSGVVIFQAFALDKSIQLIELIDSRVIDPSNVSFWQSILPLGVSILLVLLFATHPYIPFVAQFVVAIRATFFGFSSVFLLTQQESMIVYSLWWFPFQLIYCILLLILCSVYTSKKVGPNRRHFFAQNLFFILLAVFAGICIFEIIVISYIF</sequence>
<dbReference type="eggNOG" id="ENOG503343P">
    <property type="taxonomic scope" value="Bacteria"/>
</dbReference>
<evidence type="ECO:0000313" key="3">
    <source>
        <dbReference type="Proteomes" id="UP000030416"/>
    </source>
</evidence>
<feature type="transmembrane region" description="Helical" evidence="1">
    <location>
        <begin position="79"/>
        <end position="100"/>
    </location>
</feature>
<evidence type="ECO:0008006" key="4">
    <source>
        <dbReference type="Google" id="ProtNLM"/>
    </source>
</evidence>
<dbReference type="STRING" id="1384049.CD29_05810"/>
<reference evidence="2 3" key="1">
    <citation type="submission" date="2014-02" db="EMBL/GenBank/DDBJ databases">
        <title>Draft genome sequence of Lysinibacillus manganicus DSM 26584T.</title>
        <authorList>
            <person name="Zhang F."/>
            <person name="Wang G."/>
            <person name="Zhang L."/>
        </authorList>
    </citation>
    <scope>NUCLEOTIDE SEQUENCE [LARGE SCALE GENOMIC DNA]</scope>
    <source>
        <strain evidence="2 3">DSM 26584</strain>
    </source>
</reference>
<evidence type="ECO:0000256" key="1">
    <source>
        <dbReference type="SAM" id="Phobius"/>
    </source>
</evidence>
<proteinExistence type="predicted"/>
<feature type="transmembrane region" description="Helical" evidence="1">
    <location>
        <begin position="12"/>
        <end position="32"/>
    </location>
</feature>
<feature type="transmembrane region" description="Helical" evidence="1">
    <location>
        <begin position="112"/>
        <end position="132"/>
    </location>
</feature>
<gene>
    <name evidence="2" type="ORF">CD29_05810</name>
</gene>
<keyword evidence="3" id="KW-1185">Reference proteome</keyword>
<comment type="caution">
    <text evidence="2">The sequence shown here is derived from an EMBL/GenBank/DDBJ whole genome shotgun (WGS) entry which is preliminary data.</text>
</comment>
<evidence type="ECO:0000313" key="2">
    <source>
        <dbReference type="EMBL" id="KGR79614.1"/>
    </source>
</evidence>
<dbReference type="AlphaFoldDB" id="A0A0A3I4E8"/>
<dbReference type="EMBL" id="JPVN01000005">
    <property type="protein sequence ID" value="KGR79614.1"/>
    <property type="molecule type" value="Genomic_DNA"/>
</dbReference>
<name>A0A0A3I4E8_9BACL</name>
<dbReference type="Proteomes" id="UP000030416">
    <property type="component" value="Unassembled WGS sequence"/>
</dbReference>
<protein>
    <recommendedName>
        <fullName evidence="4">Stage II sporulation protein M</fullName>
    </recommendedName>
</protein>
<keyword evidence="1" id="KW-1133">Transmembrane helix</keyword>
<feature type="transmembrane region" description="Helical" evidence="1">
    <location>
        <begin position="52"/>
        <end position="72"/>
    </location>
</feature>